<dbReference type="OrthoDB" id="190846at2759"/>
<feature type="non-terminal residue" evidence="1">
    <location>
        <position position="432"/>
    </location>
</feature>
<dbReference type="AlphaFoldDB" id="D8QNW9"/>
<dbReference type="GO" id="GO:0008374">
    <property type="term" value="F:O-acyltransferase activity"/>
    <property type="evidence" value="ECO:0007669"/>
    <property type="project" value="InterPro"/>
</dbReference>
<accession>D8QNW9</accession>
<keyword evidence="2" id="KW-1185">Reference proteome</keyword>
<gene>
    <name evidence="1" type="ORF">SELMODRAFT_63043</name>
</gene>
<proteinExistence type="predicted"/>
<sequence length="432" mass="49003">IFDEIIKKIEEWISGKGHGGDDAGERDLLPLLLVPGIGGSILNAVDDDNSDNAERVWVRLFFADHEFKKKLWSRYDPATGKTLSLDPKSHIEVPDENYGLFSCDILDPAVFIRLNIVYNFHDLIEQLEQWGYKAGTTLFGYGYDFRQSNRLPEAVDGLLRRLEAIHKTSGGKKVNIISHSMGGLLVRSLLALHSASFERLVNSWTTIATPFQGAPAFVTDCLLTGVEFLKGWQKELWVAKWSTHQLLVECPSVYEMMASLTHEWERPPQLQVWRRRRKHDNNPKHVKLHSYGPLECVSVMEAALKENTLSYDDKTIPIPFNRCILEWANESRCLWFSAKLPKDFKFYNIYGTSCKTPFDVCYGSEKCPIVELKEILHTEADFKYVDGDGTVPSESSKADGFTATARHGVPGNHRGLLRSNAVFLLLKDILEI</sequence>
<organism evidence="2">
    <name type="scientific">Selaginella moellendorffii</name>
    <name type="common">Spikemoss</name>
    <dbReference type="NCBI Taxonomy" id="88036"/>
    <lineage>
        <taxon>Eukaryota</taxon>
        <taxon>Viridiplantae</taxon>
        <taxon>Streptophyta</taxon>
        <taxon>Embryophyta</taxon>
        <taxon>Tracheophyta</taxon>
        <taxon>Lycopodiopsida</taxon>
        <taxon>Selaginellales</taxon>
        <taxon>Selaginellaceae</taxon>
        <taxon>Selaginella</taxon>
    </lineage>
</organism>
<dbReference type="Pfam" id="PF02450">
    <property type="entry name" value="LCAT"/>
    <property type="match status" value="1"/>
</dbReference>
<dbReference type="InParanoid" id="D8QNW9"/>
<dbReference type="InterPro" id="IPR003386">
    <property type="entry name" value="LACT/PDAT_acylTrfase"/>
</dbReference>
<dbReference type="InterPro" id="IPR029058">
    <property type="entry name" value="AB_hydrolase_fold"/>
</dbReference>
<dbReference type="HOGENOM" id="CLU_035096_0_0_1"/>
<dbReference type="EMBL" id="GL377565">
    <property type="protein sequence ID" value="EFJ38184.1"/>
    <property type="molecule type" value="Genomic_DNA"/>
</dbReference>
<dbReference type="PANTHER" id="PTHR11440">
    <property type="entry name" value="LECITHIN-CHOLESTEROL ACYLTRANSFERASE-RELATED"/>
    <property type="match status" value="1"/>
</dbReference>
<feature type="non-terminal residue" evidence="1">
    <location>
        <position position="1"/>
    </location>
</feature>
<evidence type="ECO:0000313" key="1">
    <source>
        <dbReference type="EMBL" id="EFJ38184.1"/>
    </source>
</evidence>
<reference evidence="1 2" key="1">
    <citation type="journal article" date="2011" name="Science">
        <title>The Selaginella genome identifies genetic changes associated with the evolution of vascular plants.</title>
        <authorList>
            <person name="Banks J.A."/>
            <person name="Nishiyama T."/>
            <person name="Hasebe M."/>
            <person name="Bowman J.L."/>
            <person name="Gribskov M."/>
            <person name="dePamphilis C."/>
            <person name="Albert V.A."/>
            <person name="Aono N."/>
            <person name="Aoyama T."/>
            <person name="Ambrose B.A."/>
            <person name="Ashton N.W."/>
            <person name="Axtell M.J."/>
            <person name="Barker E."/>
            <person name="Barker M.S."/>
            <person name="Bennetzen J.L."/>
            <person name="Bonawitz N.D."/>
            <person name="Chapple C."/>
            <person name="Cheng C."/>
            <person name="Correa L.G."/>
            <person name="Dacre M."/>
            <person name="DeBarry J."/>
            <person name="Dreyer I."/>
            <person name="Elias M."/>
            <person name="Engstrom E.M."/>
            <person name="Estelle M."/>
            <person name="Feng L."/>
            <person name="Finet C."/>
            <person name="Floyd S.K."/>
            <person name="Frommer W.B."/>
            <person name="Fujita T."/>
            <person name="Gramzow L."/>
            <person name="Gutensohn M."/>
            <person name="Harholt J."/>
            <person name="Hattori M."/>
            <person name="Heyl A."/>
            <person name="Hirai T."/>
            <person name="Hiwatashi Y."/>
            <person name="Ishikawa M."/>
            <person name="Iwata M."/>
            <person name="Karol K.G."/>
            <person name="Koehler B."/>
            <person name="Kolukisaoglu U."/>
            <person name="Kubo M."/>
            <person name="Kurata T."/>
            <person name="Lalonde S."/>
            <person name="Li K."/>
            <person name="Li Y."/>
            <person name="Litt A."/>
            <person name="Lyons E."/>
            <person name="Manning G."/>
            <person name="Maruyama T."/>
            <person name="Michael T.P."/>
            <person name="Mikami K."/>
            <person name="Miyazaki S."/>
            <person name="Morinaga S."/>
            <person name="Murata T."/>
            <person name="Mueller-Roeber B."/>
            <person name="Nelson D.R."/>
            <person name="Obara M."/>
            <person name="Oguri Y."/>
            <person name="Olmstead R.G."/>
            <person name="Onodera N."/>
            <person name="Petersen B.L."/>
            <person name="Pils B."/>
            <person name="Prigge M."/>
            <person name="Rensing S.A."/>
            <person name="Riano-Pachon D.M."/>
            <person name="Roberts A.W."/>
            <person name="Sato Y."/>
            <person name="Scheller H.V."/>
            <person name="Schulz B."/>
            <person name="Schulz C."/>
            <person name="Shakirov E.V."/>
            <person name="Shibagaki N."/>
            <person name="Shinohara N."/>
            <person name="Shippen D.E."/>
            <person name="Soerensen I."/>
            <person name="Sotooka R."/>
            <person name="Sugimoto N."/>
            <person name="Sugita M."/>
            <person name="Sumikawa N."/>
            <person name="Tanurdzic M."/>
            <person name="Theissen G."/>
            <person name="Ulvskov P."/>
            <person name="Wakazuki S."/>
            <person name="Weng J.K."/>
            <person name="Willats W.W."/>
            <person name="Wipf D."/>
            <person name="Wolf P.G."/>
            <person name="Yang L."/>
            <person name="Zimmer A.D."/>
            <person name="Zhu Q."/>
            <person name="Mitros T."/>
            <person name="Hellsten U."/>
            <person name="Loque D."/>
            <person name="Otillar R."/>
            <person name="Salamov A."/>
            <person name="Schmutz J."/>
            <person name="Shapiro H."/>
            <person name="Lindquist E."/>
            <person name="Lucas S."/>
            <person name="Rokhsar D."/>
            <person name="Grigoriev I.V."/>
        </authorList>
    </citation>
    <scope>NUCLEOTIDE SEQUENCE [LARGE SCALE GENOMIC DNA]</scope>
</reference>
<dbReference type="Gramene" id="EFJ38184">
    <property type="protein sequence ID" value="EFJ38184"/>
    <property type="gene ID" value="SELMODRAFT_63043"/>
</dbReference>
<protein>
    <submittedName>
        <fullName evidence="1">Uncharacterized protein</fullName>
    </submittedName>
</protein>
<dbReference type="Gene3D" id="3.40.50.1820">
    <property type="entry name" value="alpha/beta hydrolase"/>
    <property type="match status" value="1"/>
</dbReference>
<dbReference type="eggNOG" id="KOG2369">
    <property type="taxonomic scope" value="Eukaryota"/>
</dbReference>
<dbReference type="GO" id="GO:0006629">
    <property type="term" value="P:lipid metabolic process"/>
    <property type="evidence" value="ECO:0000318"/>
    <property type="project" value="GO_Central"/>
</dbReference>
<dbReference type="STRING" id="88036.D8QNW9"/>
<name>D8QNW9_SELML</name>
<evidence type="ECO:0000313" key="2">
    <source>
        <dbReference type="Proteomes" id="UP000001514"/>
    </source>
</evidence>
<dbReference type="Proteomes" id="UP000001514">
    <property type="component" value="Unassembled WGS sequence"/>
</dbReference>
<dbReference type="KEGG" id="smo:SELMODRAFT_63043"/>
<dbReference type="SUPFAM" id="SSF53474">
    <property type="entry name" value="alpha/beta-Hydrolases"/>
    <property type="match status" value="1"/>
</dbReference>